<dbReference type="InterPro" id="IPR000878">
    <property type="entry name" value="4pyrrol_Mease"/>
</dbReference>
<dbReference type="NCBIfam" id="TIGR00096">
    <property type="entry name" value="16S rRNA (cytidine(1402)-2'-O)-methyltransferase"/>
    <property type="match status" value="1"/>
</dbReference>
<accession>A0A9W6FIC7</accession>
<dbReference type="PANTHER" id="PTHR46111">
    <property type="entry name" value="RIBOSOMAL RNA SMALL SUBUNIT METHYLTRANSFERASE I"/>
    <property type="match status" value="1"/>
</dbReference>
<dbReference type="PANTHER" id="PTHR46111:SF1">
    <property type="entry name" value="RIBOSOMAL RNA SMALL SUBUNIT METHYLTRANSFERASE I"/>
    <property type="match status" value="1"/>
</dbReference>
<comment type="caution">
    <text evidence="10">The sequence shown here is derived from an EMBL/GenBank/DDBJ whole genome shotgun (WGS) entry which is preliminary data.</text>
</comment>
<keyword evidence="1 6" id="KW-0963">Cytoplasm</keyword>
<evidence type="ECO:0000256" key="3">
    <source>
        <dbReference type="ARBA" id="ARBA00022603"/>
    </source>
</evidence>
<keyword evidence="5 6" id="KW-0949">S-adenosyl-L-methionine</keyword>
<dbReference type="Proteomes" id="UP001144397">
    <property type="component" value="Unassembled WGS sequence"/>
</dbReference>
<dbReference type="InterPro" id="IPR053910">
    <property type="entry name" value="RsmI_HTH"/>
</dbReference>
<feature type="domain" description="Tetrapyrrole methylase" evidence="8">
    <location>
        <begin position="57"/>
        <end position="255"/>
    </location>
</feature>
<sequence length="336" mass="34590">MREGPFPSGAGGTMVGVMTTPHRPHPHSRPEGRAAGVVKTFLLAGSTLPAPGLSPGLHVVATPIGNLADVTVRALETLAAADVIACEDTRISRRLLDRYGIQTHLVAYHDHNGASARPKLLARLAAGERVALISDAGTPLVSDPGFKLVVEAAEAGFPVHPVPGASALLAALVAAGLPTDCFLFDGFLPPKAGQRRNRISALAGVPGTLVFYETGPRLAESLADLADVLGPRPAAVCRELTKAFEEVRRADLTALAAHYADAEPPKGEIVLVIGPPLEEAAGDADVDAALIRALKDTSLKDAVAAVAGATGRPKREVYARALAITQAKGGDADADA</sequence>
<protein>
    <recommendedName>
        <fullName evidence="6">Ribosomal RNA small subunit methyltransferase I</fullName>
        <ecNumber evidence="6">2.1.1.198</ecNumber>
    </recommendedName>
    <alternativeName>
        <fullName evidence="6">16S rRNA 2'-O-ribose C1402 methyltransferase</fullName>
    </alternativeName>
    <alternativeName>
        <fullName evidence="6">rRNA (cytidine-2'-O-)-methyltransferase RsmI</fullName>
    </alternativeName>
</protein>
<evidence type="ECO:0000256" key="1">
    <source>
        <dbReference type="ARBA" id="ARBA00022490"/>
    </source>
</evidence>
<dbReference type="Gene3D" id="3.40.1010.10">
    <property type="entry name" value="Cobalt-precorrin-4 Transmethylase, Domain 1"/>
    <property type="match status" value="1"/>
</dbReference>
<dbReference type="GO" id="GO:0070677">
    <property type="term" value="F:rRNA (cytosine-2'-O-)-methyltransferase activity"/>
    <property type="evidence" value="ECO:0007669"/>
    <property type="project" value="UniProtKB-UniRule"/>
</dbReference>
<organism evidence="10 11">
    <name type="scientific">Xanthobacter flavus</name>
    <dbReference type="NCBI Taxonomy" id="281"/>
    <lineage>
        <taxon>Bacteria</taxon>
        <taxon>Pseudomonadati</taxon>
        <taxon>Pseudomonadota</taxon>
        <taxon>Alphaproteobacteria</taxon>
        <taxon>Hyphomicrobiales</taxon>
        <taxon>Xanthobacteraceae</taxon>
        <taxon>Xanthobacter</taxon>
    </lineage>
</organism>
<evidence type="ECO:0000256" key="5">
    <source>
        <dbReference type="ARBA" id="ARBA00022691"/>
    </source>
</evidence>
<comment type="subcellular location">
    <subcellularLocation>
        <location evidence="6">Cytoplasm</location>
    </subcellularLocation>
</comment>
<dbReference type="InterPro" id="IPR035996">
    <property type="entry name" value="4pyrrol_Methylase_sf"/>
</dbReference>
<dbReference type="CDD" id="cd11648">
    <property type="entry name" value="RsmI"/>
    <property type="match status" value="1"/>
</dbReference>
<feature type="domain" description="RsmI HTH" evidence="9">
    <location>
        <begin position="280"/>
        <end position="324"/>
    </location>
</feature>
<keyword evidence="2 6" id="KW-0698">rRNA processing</keyword>
<dbReference type="EC" id="2.1.1.198" evidence="6"/>
<evidence type="ECO:0000256" key="2">
    <source>
        <dbReference type="ARBA" id="ARBA00022552"/>
    </source>
</evidence>
<comment type="function">
    <text evidence="6">Catalyzes the 2'-O-methylation of the ribose of cytidine 1402 (C1402) in 16S rRNA.</text>
</comment>
<dbReference type="Pfam" id="PF23016">
    <property type="entry name" value="RsmI_C"/>
    <property type="match status" value="1"/>
</dbReference>
<evidence type="ECO:0000256" key="6">
    <source>
        <dbReference type="HAMAP-Rule" id="MF_01877"/>
    </source>
</evidence>
<evidence type="ECO:0000313" key="10">
    <source>
        <dbReference type="EMBL" id="GLI21000.1"/>
    </source>
</evidence>
<evidence type="ECO:0000259" key="9">
    <source>
        <dbReference type="Pfam" id="PF23016"/>
    </source>
</evidence>
<comment type="similarity">
    <text evidence="6">Belongs to the methyltransferase superfamily. RsmI family.</text>
</comment>
<keyword evidence="4 6" id="KW-0808">Transferase</keyword>
<dbReference type="GO" id="GO:0005737">
    <property type="term" value="C:cytoplasm"/>
    <property type="evidence" value="ECO:0007669"/>
    <property type="project" value="UniProtKB-SubCell"/>
</dbReference>
<dbReference type="AlphaFoldDB" id="A0A9W6FIC7"/>
<reference evidence="10" key="1">
    <citation type="submission" date="2022-12" db="EMBL/GenBank/DDBJ databases">
        <title>Reference genome sequencing for broad-spectrum identification of bacterial and archaeal isolates by mass spectrometry.</title>
        <authorList>
            <person name="Sekiguchi Y."/>
            <person name="Tourlousse D.M."/>
        </authorList>
    </citation>
    <scope>NUCLEOTIDE SEQUENCE</scope>
    <source>
        <strain evidence="10">301</strain>
    </source>
</reference>
<proteinExistence type="inferred from homology"/>
<gene>
    <name evidence="6 10" type="primary">rsmI</name>
    <name evidence="10" type="ORF">XFLAVUS301_06740</name>
</gene>
<dbReference type="InterPro" id="IPR018063">
    <property type="entry name" value="SAM_MeTrfase_RsmI_CS"/>
</dbReference>
<dbReference type="PROSITE" id="PS01296">
    <property type="entry name" value="RSMI"/>
    <property type="match status" value="1"/>
</dbReference>
<dbReference type="PIRSF" id="PIRSF005917">
    <property type="entry name" value="MTase_YraL"/>
    <property type="match status" value="1"/>
</dbReference>
<dbReference type="FunFam" id="3.30.950.10:FF:000002">
    <property type="entry name" value="Ribosomal RNA small subunit methyltransferase I"/>
    <property type="match status" value="1"/>
</dbReference>
<dbReference type="InterPro" id="IPR014777">
    <property type="entry name" value="4pyrrole_Mease_sub1"/>
</dbReference>
<evidence type="ECO:0000259" key="8">
    <source>
        <dbReference type="Pfam" id="PF00590"/>
    </source>
</evidence>
<dbReference type="HAMAP" id="MF_01877">
    <property type="entry name" value="16SrRNA_methyltr_I"/>
    <property type="match status" value="1"/>
</dbReference>
<dbReference type="Pfam" id="PF00590">
    <property type="entry name" value="TP_methylase"/>
    <property type="match status" value="1"/>
</dbReference>
<feature type="region of interest" description="Disordered" evidence="7">
    <location>
        <begin position="1"/>
        <end position="32"/>
    </location>
</feature>
<evidence type="ECO:0000256" key="4">
    <source>
        <dbReference type="ARBA" id="ARBA00022679"/>
    </source>
</evidence>
<name>A0A9W6FIC7_XANFL</name>
<dbReference type="EMBL" id="BSDO01000001">
    <property type="protein sequence ID" value="GLI21000.1"/>
    <property type="molecule type" value="Genomic_DNA"/>
</dbReference>
<comment type="catalytic activity">
    <reaction evidence="6">
        <text>cytidine(1402) in 16S rRNA + S-adenosyl-L-methionine = 2'-O-methylcytidine(1402) in 16S rRNA + S-adenosyl-L-homocysteine + H(+)</text>
        <dbReference type="Rhea" id="RHEA:42924"/>
        <dbReference type="Rhea" id="RHEA-COMP:10285"/>
        <dbReference type="Rhea" id="RHEA-COMP:10286"/>
        <dbReference type="ChEBI" id="CHEBI:15378"/>
        <dbReference type="ChEBI" id="CHEBI:57856"/>
        <dbReference type="ChEBI" id="CHEBI:59789"/>
        <dbReference type="ChEBI" id="CHEBI:74495"/>
        <dbReference type="ChEBI" id="CHEBI:82748"/>
        <dbReference type="EC" id="2.1.1.198"/>
    </reaction>
</comment>
<dbReference type="InterPro" id="IPR008189">
    <property type="entry name" value="rRNA_ssu_MeTfrase_I"/>
</dbReference>
<evidence type="ECO:0000256" key="7">
    <source>
        <dbReference type="SAM" id="MobiDB-lite"/>
    </source>
</evidence>
<dbReference type="InterPro" id="IPR014776">
    <property type="entry name" value="4pyrrole_Mease_sub2"/>
</dbReference>
<dbReference type="SUPFAM" id="SSF53790">
    <property type="entry name" value="Tetrapyrrole methylase"/>
    <property type="match status" value="1"/>
</dbReference>
<dbReference type="Gene3D" id="3.30.950.10">
    <property type="entry name" value="Methyltransferase, Cobalt-precorrin-4 Transmethylase, Domain 2"/>
    <property type="match status" value="1"/>
</dbReference>
<evidence type="ECO:0000313" key="11">
    <source>
        <dbReference type="Proteomes" id="UP001144397"/>
    </source>
</evidence>
<keyword evidence="3 6" id="KW-0489">Methyltransferase</keyword>
<dbReference type="FunFam" id="3.40.1010.10:FF:000007">
    <property type="entry name" value="Ribosomal RNA small subunit methyltransferase I"/>
    <property type="match status" value="1"/>
</dbReference>